<evidence type="ECO:0000313" key="3">
    <source>
        <dbReference type="Proteomes" id="UP000756132"/>
    </source>
</evidence>
<keyword evidence="3" id="KW-1185">Reference proteome</keyword>
<gene>
    <name evidence="2" type="ORF">CLAFUR5_03174</name>
</gene>
<feature type="coiled-coil region" evidence="1">
    <location>
        <begin position="174"/>
        <end position="208"/>
    </location>
</feature>
<proteinExistence type="predicted"/>
<organism evidence="2 3">
    <name type="scientific">Passalora fulva</name>
    <name type="common">Tomato leaf mold</name>
    <name type="synonym">Cladosporium fulvum</name>
    <dbReference type="NCBI Taxonomy" id="5499"/>
    <lineage>
        <taxon>Eukaryota</taxon>
        <taxon>Fungi</taxon>
        <taxon>Dikarya</taxon>
        <taxon>Ascomycota</taxon>
        <taxon>Pezizomycotina</taxon>
        <taxon>Dothideomycetes</taxon>
        <taxon>Dothideomycetidae</taxon>
        <taxon>Mycosphaerellales</taxon>
        <taxon>Mycosphaerellaceae</taxon>
        <taxon>Fulvia</taxon>
    </lineage>
</organism>
<reference evidence="2" key="1">
    <citation type="submission" date="2021-12" db="EMBL/GenBank/DDBJ databases">
        <authorList>
            <person name="Zaccaron A."/>
            <person name="Stergiopoulos I."/>
        </authorList>
    </citation>
    <scope>NUCLEOTIDE SEQUENCE</scope>
    <source>
        <strain evidence="2">Race5_Kim</strain>
    </source>
</reference>
<keyword evidence="1" id="KW-0175">Coiled coil</keyword>
<dbReference type="KEGG" id="ffu:CLAFUR5_03174"/>
<dbReference type="Proteomes" id="UP000756132">
    <property type="component" value="Chromosome 2"/>
</dbReference>
<name>A0A9Q8P5E5_PASFU</name>
<evidence type="ECO:0000313" key="2">
    <source>
        <dbReference type="EMBL" id="UJO13844.1"/>
    </source>
</evidence>
<sequence>MPFKRCEALLWLRSQSSTDVLQKQAVLPQDMTIAAVPALVSRLFCTSTPTLCPLHRPADRACLPNNGTAADWTRYEQAGLALNSALVHSSEPKYLTVVKQTVRQAYHNSASDLLANVPVATKHSSHPQRRMAYHRYPTYVVDEITRDRYGVDVPTLLKDNERLRASIHHRDRELDRRDREVKEYKLAYVRLKDKYITSQQRHEELKARFRELMARRWGYL</sequence>
<dbReference type="GeneID" id="71983052"/>
<dbReference type="AlphaFoldDB" id="A0A9Q8P5E5"/>
<dbReference type="EMBL" id="CP090164">
    <property type="protein sequence ID" value="UJO13844.1"/>
    <property type="molecule type" value="Genomic_DNA"/>
</dbReference>
<dbReference type="RefSeq" id="XP_047758210.1">
    <property type="nucleotide sequence ID" value="XM_047902322.1"/>
</dbReference>
<accession>A0A9Q8P5E5</accession>
<protein>
    <submittedName>
        <fullName evidence="2">Uncharacterized protein</fullName>
    </submittedName>
</protein>
<evidence type="ECO:0000256" key="1">
    <source>
        <dbReference type="SAM" id="Coils"/>
    </source>
</evidence>
<reference evidence="2" key="2">
    <citation type="journal article" date="2022" name="Microb. Genom.">
        <title>A chromosome-scale genome assembly of the tomato pathogen Cladosporium fulvum reveals a compartmentalized genome architecture and the presence of a dispensable chromosome.</title>
        <authorList>
            <person name="Zaccaron A.Z."/>
            <person name="Chen L.H."/>
            <person name="Samaras A."/>
            <person name="Stergiopoulos I."/>
        </authorList>
    </citation>
    <scope>NUCLEOTIDE SEQUENCE</scope>
    <source>
        <strain evidence="2">Race5_Kim</strain>
    </source>
</reference>